<evidence type="ECO:0000256" key="1">
    <source>
        <dbReference type="SAM" id="Phobius"/>
    </source>
</evidence>
<organism evidence="2 3">
    <name type="scientific">Candidatus Magasanikbacteria bacterium RIFCSPHIGHO2_02_FULL_41_13</name>
    <dbReference type="NCBI Taxonomy" id="1798676"/>
    <lineage>
        <taxon>Bacteria</taxon>
        <taxon>Candidatus Magasanikiibacteriota</taxon>
    </lineage>
</organism>
<keyword evidence="1" id="KW-0472">Membrane</keyword>
<keyword evidence="1" id="KW-0812">Transmembrane</keyword>
<feature type="transmembrane region" description="Helical" evidence="1">
    <location>
        <begin position="69"/>
        <end position="98"/>
    </location>
</feature>
<evidence type="ECO:0000313" key="2">
    <source>
        <dbReference type="EMBL" id="OGH65872.1"/>
    </source>
</evidence>
<accession>A0A1F6M2J3</accession>
<name>A0A1F6M2J3_9BACT</name>
<gene>
    <name evidence="2" type="ORF">A3B90_03150</name>
</gene>
<dbReference type="Proteomes" id="UP000178742">
    <property type="component" value="Unassembled WGS sequence"/>
</dbReference>
<protein>
    <submittedName>
        <fullName evidence="2">Uncharacterized protein</fullName>
    </submittedName>
</protein>
<dbReference type="STRING" id="1798676.A3B90_03150"/>
<dbReference type="EMBL" id="MFPX01000029">
    <property type="protein sequence ID" value="OGH65872.1"/>
    <property type="molecule type" value="Genomic_DNA"/>
</dbReference>
<comment type="caution">
    <text evidence="2">The sequence shown here is derived from an EMBL/GenBank/DDBJ whole genome shotgun (WGS) entry which is preliminary data.</text>
</comment>
<feature type="transmembrane region" description="Helical" evidence="1">
    <location>
        <begin position="110"/>
        <end position="128"/>
    </location>
</feature>
<proteinExistence type="predicted"/>
<sequence>MEEYTPLREQVLASIKTGEAKMTPKWHFILKASFFLSACFLIFFLLIYLLSLAVFVLDQKNLWFVPSFGLRGVLLFVLSLPWLLIFLVIIFLLLLQILVRRYSFAYSRPLFFSALAVLVIVVLGSIMVRQSGFHRVPFAKSMYLHFAPQHINHIFPGTILEFREKDFFLKSRAQQIFEVHVSPKTNIPGKILFQVGDEVIVIGDRHENRIEAEGVRPLPQSRGMHRTVYFEEIEE</sequence>
<reference evidence="2 3" key="1">
    <citation type="journal article" date="2016" name="Nat. Commun.">
        <title>Thousands of microbial genomes shed light on interconnected biogeochemical processes in an aquifer system.</title>
        <authorList>
            <person name="Anantharaman K."/>
            <person name="Brown C.T."/>
            <person name="Hug L.A."/>
            <person name="Sharon I."/>
            <person name="Castelle C.J."/>
            <person name="Probst A.J."/>
            <person name="Thomas B.C."/>
            <person name="Singh A."/>
            <person name="Wilkins M.J."/>
            <person name="Karaoz U."/>
            <person name="Brodie E.L."/>
            <person name="Williams K.H."/>
            <person name="Hubbard S.S."/>
            <person name="Banfield J.F."/>
        </authorList>
    </citation>
    <scope>NUCLEOTIDE SEQUENCE [LARGE SCALE GENOMIC DNA]</scope>
</reference>
<dbReference type="AlphaFoldDB" id="A0A1F6M2J3"/>
<keyword evidence="1" id="KW-1133">Transmembrane helix</keyword>
<feature type="transmembrane region" description="Helical" evidence="1">
    <location>
        <begin position="34"/>
        <end position="57"/>
    </location>
</feature>
<evidence type="ECO:0000313" key="3">
    <source>
        <dbReference type="Proteomes" id="UP000178742"/>
    </source>
</evidence>